<organism evidence="1 2">
    <name type="scientific">Sphagnum jensenii</name>
    <dbReference type="NCBI Taxonomy" id="128206"/>
    <lineage>
        <taxon>Eukaryota</taxon>
        <taxon>Viridiplantae</taxon>
        <taxon>Streptophyta</taxon>
        <taxon>Embryophyta</taxon>
        <taxon>Bryophyta</taxon>
        <taxon>Sphagnophytina</taxon>
        <taxon>Sphagnopsida</taxon>
        <taxon>Sphagnales</taxon>
        <taxon>Sphagnaceae</taxon>
        <taxon>Sphagnum</taxon>
    </lineage>
</organism>
<keyword evidence="2" id="KW-1185">Reference proteome</keyword>
<dbReference type="Proteomes" id="UP001497522">
    <property type="component" value="Chromosome 1"/>
</dbReference>
<name>A0ABP1A5F8_9BRYO</name>
<evidence type="ECO:0000313" key="1">
    <source>
        <dbReference type="EMBL" id="CAK9857740.1"/>
    </source>
</evidence>
<reference evidence="1 2" key="1">
    <citation type="submission" date="2024-03" db="EMBL/GenBank/DDBJ databases">
        <authorList>
            <consortium name="ELIXIR-Norway"/>
            <consortium name="Elixir Norway"/>
        </authorList>
    </citation>
    <scope>NUCLEOTIDE SEQUENCE [LARGE SCALE GENOMIC DNA]</scope>
</reference>
<accession>A0ABP1A5F8</accession>
<dbReference type="EMBL" id="OZ023702">
    <property type="protein sequence ID" value="CAK9857740.1"/>
    <property type="molecule type" value="Genomic_DNA"/>
</dbReference>
<sequence length="201" mass="22231">MEHRIFVPLHEAELRLALEIGHGNFVRKAMSFASKRGERGHSSLQLREAQAGSPLPAATLNLPEDERAYVGSTKVGEWQRPFATTSLKQQASRPVPWGCYILVFAGGLIDFLLTLWSEACPRGFRAYGLKDVQLELENSLICAVQLVGVWGTDLNVVDELLVDGAISFIKNPEFIKCLKNYLKAGAPDRSIGVFAEIEAFE</sequence>
<protein>
    <submittedName>
        <fullName evidence="1">Uncharacterized protein</fullName>
    </submittedName>
</protein>
<gene>
    <name evidence="1" type="ORF">CSSPJE1EN2_LOCUS735</name>
</gene>
<proteinExistence type="predicted"/>
<evidence type="ECO:0000313" key="2">
    <source>
        <dbReference type="Proteomes" id="UP001497522"/>
    </source>
</evidence>